<organism evidence="3 4">
    <name type="scientific">Saccharopolyspora erythraea</name>
    <name type="common">Streptomyces erythraeus</name>
    <dbReference type="NCBI Taxonomy" id="1836"/>
    <lineage>
        <taxon>Bacteria</taxon>
        <taxon>Bacillati</taxon>
        <taxon>Actinomycetota</taxon>
        <taxon>Actinomycetes</taxon>
        <taxon>Pseudonocardiales</taxon>
        <taxon>Pseudonocardiaceae</taxon>
        <taxon>Saccharopolyspora</taxon>
    </lineage>
</organism>
<dbReference type="Proteomes" id="UP001500729">
    <property type="component" value="Unassembled WGS sequence"/>
</dbReference>
<name>A0ABP3NX61_SACER</name>
<keyword evidence="4" id="KW-1185">Reference proteome</keyword>
<dbReference type="RefSeq" id="WP_009949037.1">
    <property type="nucleotide sequence ID" value="NZ_JABNNH010000001.1"/>
</dbReference>
<reference evidence="4" key="1">
    <citation type="journal article" date="2019" name="Int. J. Syst. Evol. Microbiol.">
        <title>The Global Catalogue of Microorganisms (GCM) 10K type strain sequencing project: providing services to taxonomists for standard genome sequencing and annotation.</title>
        <authorList>
            <consortium name="The Broad Institute Genomics Platform"/>
            <consortium name="The Broad Institute Genome Sequencing Center for Infectious Disease"/>
            <person name="Wu L."/>
            <person name="Ma J."/>
        </authorList>
    </citation>
    <scope>NUCLEOTIDE SEQUENCE [LARGE SCALE GENOMIC DNA]</scope>
    <source>
        <strain evidence="4">JCM 10303</strain>
    </source>
</reference>
<feature type="region of interest" description="Disordered" evidence="1">
    <location>
        <begin position="165"/>
        <end position="184"/>
    </location>
</feature>
<keyword evidence="2" id="KW-1133">Transmembrane helix</keyword>
<feature type="region of interest" description="Disordered" evidence="1">
    <location>
        <begin position="112"/>
        <end position="146"/>
    </location>
</feature>
<evidence type="ECO:0000256" key="1">
    <source>
        <dbReference type="SAM" id="MobiDB-lite"/>
    </source>
</evidence>
<gene>
    <name evidence="3" type="ORF">GCM10009533_58610</name>
</gene>
<feature type="transmembrane region" description="Helical" evidence="2">
    <location>
        <begin position="197"/>
        <end position="219"/>
    </location>
</feature>
<accession>A0ABP3NX61</accession>
<keyword evidence="2" id="KW-0472">Membrane</keyword>
<evidence type="ECO:0000313" key="3">
    <source>
        <dbReference type="EMBL" id="GAA0552675.1"/>
    </source>
</evidence>
<dbReference type="EMBL" id="BAAAGS010000057">
    <property type="protein sequence ID" value="GAA0552675.1"/>
    <property type="molecule type" value="Genomic_DNA"/>
</dbReference>
<proteinExistence type="predicted"/>
<evidence type="ECO:0000256" key="2">
    <source>
        <dbReference type="SAM" id="Phobius"/>
    </source>
</evidence>
<evidence type="ECO:0000313" key="4">
    <source>
        <dbReference type="Proteomes" id="UP001500729"/>
    </source>
</evidence>
<comment type="caution">
    <text evidence="3">The sequence shown here is derived from an EMBL/GenBank/DDBJ whole genome shotgun (WGS) entry which is preliminary data.</text>
</comment>
<keyword evidence="2" id="KW-0812">Transmembrane</keyword>
<sequence length="316" mass="33551">MVNDSRPTGALHLLEHGPYAPRCPHGHGPLAATTDPQAPTGAAMVCPTCGARRGLEVTMLSTLLNPGGPASRFDVPLAVGPDTPSPSSTEQTTEIPVVKEPVLATDEIAEADEPTAPEEPAGAQATACVPQTPAAGPDEPSAALADDDTQRLLLDTLWKARAEGTRDDIEEPVTAPRSPTRGQRRDGIIRTTGWLQIGGRMVSSGLWALLAGLALGLALLPVSPWFAAALPLAFYLVWRVSTRWIWPATRAVNRGRAPAEELLPGTAVRLHGPIGPVGIVERVQPARRDRVRIDYEGGTRRVVPAGTRCHLVELRD</sequence>
<protein>
    <submittedName>
        <fullName evidence="3">Uncharacterized protein</fullName>
    </submittedName>
</protein>
<feature type="compositionally biased region" description="Low complexity" evidence="1">
    <location>
        <begin position="118"/>
        <end position="127"/>
    </location>
</feature>